<protein>
    <submittedName>
        <fullName evidence="1">Uncharacterized protein</fullName>
    </submittedName>
</protein>
<keyword evidence="2" id="KW-1185">Reference proteome</keyword>
<sequence length="45" mass="4753">MTTIVPDEPSRVPTSAGSSAIVTLRAGVWVVAPAAEVDVFMDPRR</sequence>
<organism evidence="1 2">
    <name type="scientific">Rhodococcus wratislaviensis</name>
    <name type="common">Tsukamurella wratislaviensis</name>
    <dbReference type="NCBI Taxonomy" id="44752"/>
    <lineage>
        <taxon>Bacteria</taxon>
        <taxon>Bacillati</taxon>
        <taxon>Actinomycetota</taxon>
        <taxon>Actinomycetes</taxon>
        <taxon>Mycobacteriales</taxon>
        <taxon>Nocardiaceae</taxon>
        <taxon>Rhodococcus</taxon>
    </lineage>
</organism>
<accession>A0A402CHW0</accession>
<proteinExistence type="predicted"/>
<dbReference type="EMBL" id="BHYM01000068">
    <property type="protein sequence ID" value="GCE43201.1"/>
    <property type="molecule type" value="Genomic_DNA"/>
</dbReference>
<comment type="caution">
    <text evidence="1">The sequence shown here is derived from an EMBL/GenBank/DDBJ whole genome shotgun (WGS) entry which is preliminary data.</text>
</comment>
<name>A0A402CHW0_RHOWR</name>
<dbReference type="Proteomes" id="UP000287519">
    <property type="component" value="Unassembled WGS sequence"/>
</dbReference>
<evidence type="ECO:0000313" key="2">
    <source>
        <dbReference type="Proteomes" id="UP000287519"/>
    </source>
</evidence>
<dbReference type="AlphaFoldDB" id="A0A402CHW0"/>
<evidence type="ECO:0000313" key="1">
    <source>
        <dbReference type="EMBL" id="GCE43201.1"/>
    </source>
</evidence>
<reference evidence="1 2" key="1">
    <citation type="submission" date="2018-11" db="EMBL/GenBank/DDBJ databases">
        <title>Microbial catabolism of amino acid.</title>
        <authorList>
            <person name="Hibi M."/>
            <person name="Ogawa J."/>
        </authorList>
    </citation>
    <scope>NUCLEOTIDE SEQUENCE [LARGE SCALE GENOMIC DNA]</scope>
    <source>
        <strain evidence="1 2">C31-06</strain>
    </source>
</reference>
<gene>
    <name evidence="1" type="ORF">Rhow_007330</name>
</gene>